<dbReference type="OrthoDB" id="139392at2759"/>
<name>A0A9W7D402_9STRA</name>
<organism evidence="1 2">
    <name type="scientific">Phytophthora fragariaefolia</name>
    <dbReference type="NCBI Taxonomy" id="1490495"/>
    <lineage>
        <taxon>Eukaryota</taxon>
        <taxon>Sar</taxon>
        <taxon>Stramenopiles</taxon>
        <taxon>Oomycota</taxon>
        <taxon>Peronosporomycetes</taxon>
        <taxon>Peronosporales</taxon>
        <taxon>Peronosporaceae</taxon>
        <taxon>Phytophthora</taxon>
    </lineage>
</organism>
<evidence type="ECO:0000313" key="2">
    <source>
        <dbReference type="Proteomes" id="UP001165121"/>
    </source>
</evidence>
<evidence type="ECO:0000313" key="1">
    <source>
        <dbReference type="EMBL" id="GMF50339.1"/>
    </source>
</evidence>
<accession>A0A9W7D402</accession>
<proteinExistence type="predicted"/>
<dbReference type="Proteomes" id="UP001165121">
    <property type="component" value="Unassembled WGS sequence"/>
</dbReference>
<reference evidence="1" key="1">
    <citation type="submission" date="2023-04" db="EMBL/GenBank/DDBJ databases">
        <title>Phytophthora fragariaefolia NBRC 109709.</title>
        <authorList>
            <person name="Ichikawa N."/>
            <person name="Sato H."/>
            <person name="Tonouchi N."/>
        </authorList>
    </citation>
    <scope>NUCLEOTIDE SEQUENCE</scope>
    <source>
        <strain evidence="1">NBRC 109709</strain>
    </source>
</reference>
<gene>
    <name evidence="1" type="ORF">Pfra01_002007300</name>
</gene>
<sequence length="119" mass="13263">MRARGRHNAELSGASLDWSDDEAAAYREALAMVERSCKLVFPEKTATVCMFTGASLTGHALVLTQVRRWQDDVPVEEQQHELLVWYAMVDFSRGLSGTGPLSRKKATLSPRPALIWTIC</sequence>
<dbReference type="AlphaFoldDB" id="A0A9W7D402"/>
<keyword evidence="2" id="KW-1185">Reference proteome</keyword>
<comment type="caution">
    <text evidence="1">The sequence shown here is derived from an EMBL/GenBank/DDBJ whole genome shotgun (WGS) entry which is preliminary data.</text>
</comment>
<dbReference type="EMBL" id="BSXT01002678">
    <property type="protein sequence ID" value="GMF50339.1"/>
    <property type="molecule type" value="Genomic_DNA"/>
</dbReference>
<protein>
    <submittedName>
        <fullName evidence="1">Unnamed protein product</fullName>
    </submittedName>
</protein>